<dbReference type="HOGENOM" id="CLU_2158955_0_0_1"/>
<feature type="region of interest" description="Disordered" evidence="1">
    <location>
        <begin position="14"/>
        <end position="47"/>
    </location>
</feature>
<sequence length="111" mass="12275">MKVFRDQSNLPKFEDLGFKKPIQQKPRRESSIGPIRNNGGATRRQSMTFYQRKAGRDSLAVGTTATRLITSSNTSTSPTKKVLGRRLSMLPVPSASSSSSSLFKSNTPAWR</sequence>
<dbReference type="KEGG" id="mlr:MELLADRAFT_71379"/>
<evidence type="ECO:0000256" key="1">
    <source>
        <dbReference type="SAM" id="MobiDB-lite"/>
    </source>
</evidence>
<feature type="compositionally biased region" description="Polar residues" evidence="1">
    <location>
        <begin position="102"/>
        <end position="111"/>
    </location>
</feature>
<keyword evidence="3" id="KW-1185">Reference proteome</keyword>
<dbReference type="InParanoid" id="F4RFW1"/>
<dbReference type="Proteomes" id="UP000001072">
    <property type="component" value="Unassembled WGS sequence"/>
</dbReference>
<dbReference type="EMBL" id="GL883100">
    <property type="protein sequence ID" value="EGG08421.1"/>
    <property type="molecule type" value="Genomic_DNA"/>
</dbReference>
<organism evidence="3">
    <name type="scientific">Melampsora larici-populina (strain 98AG31 / pathotype 3-4-7)</name>
    <name type="common">Poplar leaf rust fungus</name>
    <dbReference type="NCBI Taxonomy" id="747676"/>
    <lineage>
        <taxon>Eukaryota</taxon>
        <taxon>Fungi</taxon>
        <taxon>Dikarya</taxon>
        <taxon>Basidiomycota</taxon>
        <taxon>Pucciniomycotina</taxon>
        <taxon>Pucciniomycetes</taxon>
        <taxon>Pucciniales</taxon>
        <taxon>Melampsoraceae</taxon>
        <taxon>Melampsora</taxon>
    </lineage>
</organism>
<dbReference type="GeneID" id="18931807"/>
<dbReference type="VEuPathDB" id="FungiDB:MELLADRAFT_71379"/>
<protein>
    <submittedName>
        <fullName evidence="2">Uncharacterized protein</fullName>
    </submittedName>
</protein>
<dbReference type="RefSeq" id="XP_007408007.1">
    <property type="nucleotide sequence ID" value="XM_007407945.1"/>
</dbReference>
<dbReference type="AlphaFoldDB" id="F4RFW1"/>
<proteinExistence type="predicted"/>
<feature type="compositionally biased region" description="Low complexity" evidence="1">
    <location>
        <begin position="70"/>
        <end position="79"/>
    </location>
</feature>
<reference evidence="3" key="1">
    <citation type="journal article" date="2011" name="Proc. Natl. Acad. Sci. U.S.A.">
        <title>Obligate biotrophy features unraveled by the genomic analysis of rust fungi.</title>
        <authorList>
            <person name="Duplessis S."/>
            <person name="Cuomo C.A."/>
            <person name="Lin Y.-C."/>
            <person name="Aerts A."/>
            <person name="Tisserant E."/>
            <person name="Veneault-Fourrey C."/>
            <person name="Joly D.L."/>
            <person name="Hacquard S."/>
            <person name="Amselem J."/>
            <person name="Cantarel B.L."/>
            <person name="Chiu R."/>
            <person name="Coutinho P.M."/>
            <person name="Feau N."/>
            <person name="Field M."/>
            <person name="Frey P."/>
            <person name="Gelhaye E."/>
            <person name="Goldberg J."/>
            <person name="Grabherr M.G."/>
            <person name="Kodira C.D."/>
            <person name="Kohler A."/>
            <person name="Kuees U."/>
            <person name="Lindquist E.A."/>
            <person name="Lucas S.M."/>
            <person name="Mago R."/>
            <person name="Mauceli E."/>
            <person name="Morin E."/>
            <person name="Murat C."/>
            <person name="Pangilinan J.L."/>
            <person name="Park R."/>
            <person name="Pearson M."/>
            <person name="Quesneville H."/>
            <person name="Rouhier N."/>
            <person name="Sakthikumar S."/>
            <person name="Salamov A.A."/>
            <person name="Schmutz J."/>
            <person name="Selles B."/>
            <person name="Shapiro H."/>
            <person name="Tanguay P."/>
            <person name="Tuskan G.A."/>
            <person name="Henrissat B."/>
            <person name="Van de Peer Y."/>
            <person name="Rouze P."/>
            <person name="Ellis J.G."/>
            <person name="Dodds P.N."/>
            <person name="Schein J.E."/>
            <person name="Zhong S."/>
            <person name="Hamelin R.C."/>
            <person name="Grigoriev I.V."/>
            <person name="Szabo L.J."/>
            <person name="Martin F."/>
        </authorList>
    </citation>
    <scope>NUCLEOTIDE SEQUENCE [LARGE SCALE GENOMIC DNA]</scope>
    <source>
        <strain evidence="3">98AG31 / pathotype 3-4-7</strain>
    </source>
</reference>
<accession>F4RFW1</accession>
<name>F4RFW1_MELLP</name>
<gene>
    <name evidence="2" type="ORF">MELLADRAFT_71379</name>
</gene>
<feature type="region of interest" description="Disordered" evidence="1">
    <location>
        <begin position="70"/>
        <end position="111"/>
    </location>
</feature>
<evidence type="ECO:0000313" key="3">
    <source>
        <dbReference type="Proteomes" id="UP000001072"/>
    </source>
</evidence>
<evidence type="ECO:0000313" key="2">
    <source>
        <dbReference type="EMBL" id="EGG08421.1"/>
    </source>
</evidence>